<evidence type="ECO:0000256" key="1">
    <source>
        <dbReference type="SAM" id="MobiDB-lite"/>
    </source>
</evidence>
<dbReference type="Proteomes" id="UP000799302">
    <property type="component" value="Unassembled WGS sequence"/>
</dbReference>
<gene>
    <name evidence="3" type="ORF">BT63DRAFT_483196</name>
</gene>
<feature type="compositionally biased region" description="Basic residues" evidence="1">
    <location>
        <begin position="1"/>
        <end position="18"/>
    </location>
</feature>
<keyword evidence="4" id="KW-1185">Reference proteome</keyword>
<name>A0A6A6U0N9_9PEZI</name>
<dbReference type="AlphaFoldDB" id="A0A6A6U0N9"/>
<dbReference type="InterPro" id="IPR009288">
    <property type="entry name" value="AIG2-like_dom"/>
</dbReference>
<dbReference type="InterPro" id="IPR036568">
    <property type="entry name" value="GGCT-like_sf"/>
</dbReference>
<feature type="domain" description="Gamma-glutamylcyclotransferase AIG2-like" evidence="2">
    <location>
        <begin position="65"/>
        <end position="167"/>
    </location>
</feature>
<dbReference type="OrthoDB" id="3262926at2759"/>
<reference evidence="3" key="1">
    <citation type="journal article" date="2020" name="Stud. Mycol.">
        <title>101 Dothideomycetes genomes: a test case for predicting lifestyles and emergence of pathogens.</title>
        <authorList>
            <person name="Haridas S."/>
            <person name="Albert R."/>
            <person name="Binder M."/>
            <person name="Bloem J."/>
            <person name="Labutti K."/>
            <person name="Salamov A."/>
            <person name="Andreopoulos B."/>
            <person name="Baker S."/>
            <person name="Barry K."/>
            <person name="Bills G."/>
            <person name="Bluhm B."/>
            <person name="Cannon C."/>
            <person name="Castanera R."/>
            <person name="Culley D."/>
            <person name="Daum C."/>
            <person name="Ezra D."/>
            <person name="Gonzalez J."/>
            <person name="Henrissat B."/>
            <person name="Kuo A."/>
            <person name="Liang C."/>
            <person name="Lipzen A."/>
            <person name="Lutzoni F."/>
            <person name="Magnuson J."/>
            <person name="Mondo S."/>
            <person name="Nolan M."/>
            <person name="Ohm R."/>
            <person name="Pangilinan J."/>
            <person name="Park H.-J."/>
            <person name="Ramirez L."/>
            <person name="Alfaro M."/>
            <person name="Sun H."/>
            <person name="Tritt A."/>
            <person name="Yoshinaga Y."/>
            <person name="Zwiers L.-H."/>
            <person name="Turgeon B."/>
            <person name="Goodwin S."/>
            <person name="Spatafora J."/>
            <person name="Crous P."/>
            <person name="Grigoriev I."/>
        </authorList>
    </citation>
    <scope>NUCLEOTIDE SEQUENCE</scope>
    <source>
        <strain evidence="3">CBS 115976</strain>
    </source>
</reference>
<evidence type="ECO:0000259" key="2">
    <source>
        <dbReference type="Pfam" id="PF06094"/>
    </source>
</evidence>
<protein>
    <recommendedName>
        <fullName evidence="2">Gamma-glutamylcyclotransferase AIG2-like domain-containing protein</fullName>
    </recommendedName>
</protein>
<dbReference type="InterPro" id="IPR013024">
    <property type="entry name" value="GGCT-like"/>
</dbReference>
<dbReference type="CDD" id="cd06661">
    <property type="entry name" value="GGCT_like"/>
    <property type="match status" value="1"/>
</dbReference>
<sequence>MKVSKKVSKKNPARRSSNKAKFTTTRSTKTSQADFKGQWVDRLNGTHLQYTRIDLVPPPAEPEWYFFYDSLKDLHVLAEVARLDEPPAVVKAHTTHSCIKYSGRYAVLCQGYEMHDTTVEGVIWHVSSAEIVERLRVYYGEQYYDSRIIVALENGEEKMVRIFHYGESYDEDLLLDTPSS</sequence>
<evidence type="ECO:0000313" key="4">
    <source>
        <dbReference type="Proteomes" id="UP000799302"/>
    </source>
</evidence>
<dbReference type="EMBL" id="MU004242">
    <property type="protein sequence ID" value="KAF2664494.1"/>
    <property type="molecule type" value="Genomic_DNA"/>
</dbReference>
<dbReference type="SUPFAM" id="SSF110857">
    <property type="entry name" value="Gamma-glutamyl cyclotransferase-like"/>
    <property type="match status" value="1"/>
</dbReference>
<feature type="compositionally biased region" description="Polar residues" evidence="1">
    <location>
        <begin position="19"/>
        <end position="29"/>
    </location>
</feature>
<proteinExistence type="predicted"/>
<dbReference type="Gene3D" id="3.10.490.10">
    <property type="entry name" value="Gamma-glutamyl cyclotransferase-like"/>
    <property type="match status" value="1"/>
</dbReference>
<dbReference type="Pfam" id="PF06094">
    <property type="entry name" value="GGACT"/>
    <property type="match status" value="1"/>
</dbReference>
<evidence type="ECO:0000313" key="3">
    <source>
        <dbReference type="EMBL" id="KAF2664494.1"/>
    </source>
</evidence>
<accession>A0A6A6U0N9</accession>
<feature type="region of interest" description="Disordered" evidence="1">
    <location>
        <begin position="1"/>
        <end position="29"/>
    </location>
</feature>
<organism evidence="3 4">
    <name type="scientific">Microthyrium microscopicum</name>
    <dbReference type="NCBI Taxonomy" id="703497"/>
    <lineage>
        <taxon>Eukaryota</taxon>
        <taxon>Fungi</taxon>
        <taxon>Dikarya</taxon>
        <taxon>Ascomycota</taxon>
        <taxon>Pezizomycotina</taxon>
        <taxon>Dothideomycetes</taxon>
        <taxon>Dothideomycetes incertae sedis</taxon>
        <taxon>Microthyriales</taxon>
        <taxon>Microthyriaceae</taxon>
        <taxon>Microthyrium</taxon>
    </lineage>
</organism>